<proteinExistence type="inferred from homology"/>
<dbReference type="InterPro" id="IPR052017">
    <property type="entry name" value="TSUP"/>
</dbReference>
<comment type="caution">
    <text evidence="9">The sequence shown here is derived from an EMBL/GenBank/DDBJ whole genome shotgun (WGS) entry which is preliminary data.</text>
</comment>
<feature type="transmembrane region" description="Helical" evidence="8">
    <location>
        <begin position="48"/>
        <end position="68"/>
    </location>
</feature>
<name>A0A3N0GZ28_9ACTN</name>
<comment type="subcellular location">
    <subcellularLocation>
        <location evidence="1 8">Cell membrane</location>
        <topology evidence="1 8">Multi-pass membrane protein</topology>
    </subcellularLocation>
</comment>
<dbReference type="OrthoDB" id="9801058at2"/>
<dbReference type="Proteomes" id="UP000279994">
    <property type="component" value="Unassembled WGS sequence"/>
</dbReference>
<dbReference type="AlphaFoldDB" id="A0A3N0GZ28"/>
<gene>
    <name evidence="9" type="ORF">EFL26_00755</name>
</gene>
<dbReference type="PANTHER" id="PTHR30269">
    <property type="entry name" value="TRANSMEMBRANE PROTEIN YFCA"/>
    <property type="match status" value="1"/>
</dbReference>
<evidence type="ECO:0000256" key="5">
    <source>
        <dbReference type="ARBA" id="ARBA00022692"/>
    </source>
</evidence>
<feature type="transmembrane region" description="Helical" evidence="8">
    <location>
        <begin position="160"/>
        <end position="183"/>
    </location>
</feature>
<dbReference type="Pfam" id="PF01925">
    <property type="entry name" value="TauE"/>
    <property type="match status" value="1"/>
</dbReference>
<keyword evidence="10" id="KW-1185">Reference proteome</keyword>
<evidence type="ECO:0000256" key="8">
    <source>
        <dbReference type="RuleBase" id="RU363041"/>
    </source>
</evidence>
<feature type="transmembrane region" description="Helical" evidence="8">
    <location>
        <begin position="75"/>
        <end position="95"/>
    </location>
</feature>
<dbReference type="EMBL" id="RJSF01000003">
    <property type="protein sequence ID" value="RNM17352.1"/>
    <property type="molecule type" value="Genomic_DNA"/>
</dbReference>
<feature type="transmembrane region" description="Helical" evidence="8">
    <location>
        <begin position="101"/>
        <end position="119"/>
    </location>
</feature>
<evidence type="ECO:0000313" key="9">
    <source>
        <dbReference type="EMBL" id="RNM17352.1"/>
    </source>
</evidence>
<sequence length="249" mass="25275">MHLADLGVAAWLLLVVGAIAVGFAKTAVGGVGALAVVAFAAAVPARNSTGALLPLLLVGDIVAVTVYHRHADRAVLMRLLPGVLPGLLLGVWFLAIADDTVMRRTIGAILLAMTALQLWTRRSAGAQSGPRKSSPAITLAAGGAAGFATMTANAAGPVTTLYLLAAGLPMLEFLGTSAWFYLLVNAAKLPFSASLDLVSGDSLIVDALLVPALGLGVLIGLATVRRIDQAQFERAALVLSGLGAAALLL</sequence>
<dbReference type="RefSeq" id="WP_123220973.1">
    <property type="nucleotide sequence ID" value="NZ_RJSF01000003.1"/>
</dbReference>
<evidence type="ECO:0000256" key="2">
    <source>
        <dbReference type="ARBA" id="ARBA00009142"/>
    </source>
</evidence>
<evidence type="ECO:0000313" key="10">
    <source>
        <dbReference type="Proteomes" id="UP000279994"/>
    </source>
</evidence>
<evidence type="ECO:0000256" key="6">
    <source>
        <dbReference type="ARBA" id="ARBA00022989"/>
    </source>
</evidence>
<dbReference type="InterPro" id="IPR002781">
    <property type="entry name" value="TM_pro_TauE-like"/>
</dbReference>
<feature type="transmembrane region" description="Helical" evidence="8">
    <location>
        <begin position="203"/>
        <end position="224"/>
    </location>
</feature>
<keyword evidence="3" id="KW-0813">Transport</keyword>
<evidence type="ECO:0000256" key="4">
    <source>
        <dbReference type="ARBA" id="ARBA00022475"/>
    </source>
</evidence>
<comment type="similarity">
    <text evidence="2 8">Belongs to the 4-toluene sulfonate uptake permease (TSUP) (TC 2.A.102) family.</text>
</comment>
<evidence type="ECO:0000256" key="7">
    <source>
        <dbReference type="ARBA" id="ARBA00023136"/>
    </source>
</evidence>
<keyword evidence="4 8" id="KW-1003">Cell membrane</keyword>
<reference evidence="9 10" key="1">
    <citation type="submission" date="2018-11" db="EMBL/GenBank/DDBJ databases">
        <authorList>
            <person name="Li F."/>
        </authorList>
    </citation>
    <scope>NUCLEOTIDE SEQUENCE [LARGE SCALE GENOMIC DNA]</scope>
    <source>
        <strain evidence="9 10">Gsoil 818</strain>
    </source>
</reference>
<evidence type="ECO:0000256" key="1">
    <source>
        <dbReference type="ARBA" id="ARBA00004651"/>
    </source>
</evidence>
<keyword evidence="5 8" id="KW-0812">Transmembrane</keyword>
<accession>A0A3N0GZ28</accession>
<organism evidence="9 10">
    <name type="scientific">Nocardioides pocheonensis</name>
    <dbReference type="NCBI Taxonomy" id="661485"/>
    <lineage>
        <taxon>Bacteria</taxon>
        <taxon>Bacillati</taxon>
        <taxon>Actinomycetota</taxon>
        <taxon>Actinomycetes</taxon>
        <taxon>Propionibacteriales</taxon>
        <taxon>Nocardioidaceae</taxon>
        <taxon>Nocardioides</taxon>
    </lineage>
</organism>
<keyword evidence="6 8" id="KW-1133">Transmembrane helix</keyword>
<dbReference type="PANTHER" id="PTHR30269:SF23">
    <property type="entry name" value="MEMBRANE TRANSPORTER PROTEIN YDHB-RELATED"/>
    <property type="match status" value="1"/>
</dbReference>
<keyword evidence="7 8" id="KW-0472">Membrane</keyword>
<protein>
    <recommendedName>
        <fullName evidence="8">Probable membrane transporter protein</fullName>
    </recommendedName>
</protein>
<dbReference type="GO" id="GO:0005886">
    <property type="term" value="C:plasma membrane"/>
    <property type="evidence" value="ECO:0007669"/>
    <property type="project" value="UniProtKB-SubCell"/>
</dbReference>
<evidence type="ECO:0000256" key="3">
    <source>
        <dbReference type="ARBA" id="ARBA00022448"/>
    </source>
</evidence>